<sequence>MPGWPVRHAALGRAGEPADRRIRGPGESAGRRTGELAGRPMGAAADRGKGDAMDRREERAAARGGPATRTVRRRTVRRITGAGDPAPVRRTVPRSARSTPGADGALTDGTLTDVSPTDVSPTDVSLTDATLATGELGSAMWGDLELGGDVTLPDDPGGDRLAGDDLAQDGLAGDDRAPDDLVPDGPSPDDPLPNAPGDGSAPGDAEGASGGRPPTTTGRVTVPRPRPSPRRRPRPSPATTSGGAAVRDPGAAPGVGSDAGAASAATRSQTGRAGGGDPDSGDPDSEDPDSGYAGGGGASWRPRLLAGALVVLLVAGLGAAGLLARGWYHQRQLDDARQAALAAGRQTTVNFVSISASTVDRDLKRIADGATGQFKDEFAQDTAQVRAAVVANKVKSTGTVLRAAVVSANLRSAVVLIAIDATVKNTSAPDGRLSHYRIQVNLSRGASGRWLVAQLQFVG</sequence>
<feature type="compositionally biased region" description="Pro residues" evidence="3">
    <location>
        <begin position="185"/>
        <end position="194"/>
    </location>
</feature>
<gene>
    <name evidence="5" type="ORF">GCM10023322_73810</name>
</gene>
<accession>A0ABP9SMC7</accession>
<comment type="caution">
    <text evidence="5">The sequence shown here is derived from an EMBL/GenBank/DDBJ whole genome shotgun (WGS) entry which is preliminary data.</text>
</comment>
<keyword evidence="2 4" id="KW-0472">Membrane</keyword>
<feature type="region of interest" description="Disordered" evidence="3">
    <location>
        <begin position="141"/>
        <end position="295"/>
    </location>
</feature>
<feature type="transmembrane region" description="Helical" evidence="4">
    <location>
        <begin position="304"/>
        <end position="324"/>
    </location>
</feature>
<protein>
    <recommendedName>
        <fullName evidence="7">Mce-associated membrane protein</fullName>
    </recommendedName>
</protein>
<feature type="compositionally biased region" description="Basic and acidic residues" evidence="3">
    <location>
        <begin position="16"/>
        <end position="34"/>
    </location>
</feature>
<feature type="region of interest" description="Disordered" evidence="3">
    <location>
        <begin position="1"/>
        <end position="125"/>
    </location>
</feature>
<evidence type="ECO:0008006" key="7">
    <source>
        <dbReference type="Google" id="ProtNLM"/>
    </source>
</evidence>
<keyword evidence="6" id="KW-1185">Reference proteome</keyword>
<dbReference type="PANTHER" id="PTHR37042">
    <property type="entry name" value="OUTER MEMBRANE PROTEIN RV1973"/>
    <property type="match status" value="1"/>
</dbReference>
<proteinExistence type="predicted"/>
<evidence type="ECO:0000313" key="6">
    <source>
        <dbReference type="Proteomes" id="UP001501570"/>
    </source>
</evidence>
<name>A0ABP9SMC7_9ACTN</name>
<feature type="compositionally biased region" description="Low complexity" evidence="3">
    <location>
        <begin position="211"/>
        <end position="223"/>
    </location>
</feature>
<keyword evidence="4" id="KW-1133">Transmembrane helix</keyword>
<reference evidence="6" key="1">
    <citation type="journal article" date="2019" name="Int. J. Syst. Evol. Microbiol.">
        <title>The Global Catalogue of Microorganisms (GCM) 10K type strain sequencing project: providing services to taxonomists for standard genome sequencing and annotation.</title>
        <authorList>
            <consortium name="The Broad Institute Genomics Platform"/>
            <consortium name="The Broad Institute Genome Sequencing Center for Infectious Disease"/>
            <person name="Wu L."/>
            <person name="Ma J."/>
        </authorList>
    </citation>
    <scope>NUCLEOTIDE SEQUENCE [LARGE SCALE GENOMIC DNA]</scope>
    <source>
        <strain evidence="6">JCM 18304</strain>
    </source>
</reference>
<keyword evidence="4" id="KW-0812">Transmembrane</keyword>
<dbReference type="EMBL" id="BAABJQ010000035">
    <property type="protein sequence ID" value="GAA5199055.1"/>
    <property type="molecule type" value="Genomic_DNA"/>
</dbReference>
<evidence type="ECO:0000256" key="3">
    <source>
        <dbReference type="SAM" id="MobiDB-lite"/>
    </source>
</evidence>
<organism evidence="5 6">
    <name type="scientific">Rugosimonospora acidiphila</name>
    <dbReference type="NCBI Taxonomy" id="556531"/>
    <lineage>
        <taxon>Bacteria</taxon>
        <taxon>Bacillati</taxon>
        <taxon>Actinomycetota</taxon>
        <taxon>Actinomycetes</taxon>
        <taxon>Micromonosporales</taxon>
        <taxon>Micromonosporaceae</taxon>
        <taxon>Rugosimonospora</taxon>
    </lineage>
</organism>
<dbReference type="PANTHER" id="PTHR37042:SF4">
    <property type="entry name" value="OUTER MEMBRANE PROTEIN RV1973"/>
    <property type="match status" value="1"/>
</dbReference>
<feature type="compositionally biased region" description="Acidic residues" evidence="3">
    <location>
        <begin position="279"/>
        <end position="289"/>
    </location>
</feature>
<feature type="compositionally biased region" description="Low complexity" evidence="3">
    <location>
        <begin position="237"/>
        <end position="265"/>
    </location>
</feature>
<evidence type="ECO:0000256" key="2">
    <source>
        <dbReference type="ARBA" id="ARBA00023136"/>
    </source>
</evidence>
<evidence type="ECO:0000256" key="1">
    <source>
        <dbReference type="ARBA" id="ARBA00004370"/>
    </source>
</evidence>
<evidence type="ECO:0000313" key="5">
    <source>
        <dbReference type="EMBL" id="GAA5199055.1"/>
    </source>
</evidence>
<comment type="subcellular location">
    <subcellularLocation>
        <location evidence="1">Membrane</location>
    </subcellularLocation>
</comment>
<feature type="compositionally biased region" description="Basic and acidic residues" evidence="3">
    <location>
        <begin position="46"/>
        <end position="61"/>
    </location>
</feature>
<evidence type="ECO:0000256" key="4">
    <source>
        <dbReference type="SAM" id="Phobius"/>
    </source>
</evidence>
<dbReference type="Proteomes" id="UP001501570">
    <property type="component" value="Unassembled WGS sequence"/>
</dbReference>
<feature type="compositionally biased region" description="Polar residues" evidence="3">
    <location>
        <begin position="109"/>
        <end position="125"/>
    </location>
</feature>